<dbReference type="GO" id="GO:0046872">
    <property type="term" value="F:metal ion binding"/>
    <property type="evidence" value="ECO:0007669"/>
    <property type="project" value="UniProtKB-KW"/>
</dbReference>
<dbReference type="Pfam" id="PF12345">
    <property type="entry name" value="DUF3641"/>
    <property type="match status" value="1"/>
</dbReference>
<reference evidence="6" key="1">
    <citation type="submission" date="2019-10" db="EMBL/GenBank/DDBJ databases">
        <title>Metagenomic sequencing of thiosulfate-disproportionating enrichment culture.</title>
        <authorList>
            <person name="Umezawa K."/>
            <person name="Kojima H."/>
            <person name="Fukui M."/>
        </authorList>
    </citation>
    <scope>NUCLEOTIDE SEQUENCE</scope>
    <source>
        <strain evidence="6">45J</strain>
    </source>
</reference>
<dbReference type="SUPFAM" id="SSF102114">
    <property type="entry name" value="Radical SAM enzymes"/>
    <property type="match status" value="1"/>
</dbReference>
<dbReference type="InterPro" id="IPR024521">
    <property type="entry name" value="ArsS-like_C"/>
</dbReference>
<keyword evidence="3" id="KW-0408">Iron</keyword>
<protein>
    <submittedName>
        <fullName evidence="6">DUF3641 domain-containing protein</fullName>
    </submittedName>
</protein>
<dbReference type="EMBL" id="BLAB01000001">
    <property type="protein sequence ID" value="GER94352.1"/>
    <property type="molecule type" value="Genomic_DNA"/>
</dbReference>
<evidence type="ECO:0000256" key="1">
    <source>
        <dbReference type="ARBA" id="ARBA00022691"/>
    </source>
</evidence>
<dbReference type="InterPro" id="IPR026351">
    <property type="entry name" value="rSAM_ArsS-like"/>
</dbReference>
<accession>A0A5J4L524</accession>
<dbReference type="InterPro" id="IPR007197">
    <property type="entry name" value="rSAM"/>
</dbReference>
<dbReference type="CDD" id="cd01335">
    <property type="entry name" value="Radical_SAM"/>
    <property type="match status" value="1"/>
</dbReference>
<sequence>MTVLWKDKEIRKTAVETIQINLGNKCNQSCYHCHISASPAGDKNMNEETALRVLKKLIDFSPQLVEFTGGAPEMNHNLKMLIEELSKHKIKIAIRTNLTILDMPEYSEFISLYKEYGVKLIASLPGYSRDITDRQRGKGVFDKSIAVLKKLNHVGYGNKALELDLVHNPSDNCLKFSTDQLEHDYKQILKKEHGVIFNKLISITNSPIGGFKRYLIKSNKYEDYLKLLANNFNSDTLNHIMCKRLVSVDYLGYIYDCDFNLALGIKTRGYENKKFWEINFNDFNPEISCGEHCYACTAVNGSSCYGKLLDTKSQILNLCMIT</sequence>
<gene>
    <name evidence="6" type="ORF">A45J_2113</name>
</gene>
<evidence type="ECO:0000313" key="6">
    <source>
        <dbReference type="EMBL" id="GER94352.1"/>
    </source>
</evidence>
<dbReference type="GO" id="GO:0051536">
    <property type="term" value="F:iron-sulfur cluster binding"/>
    <property type="evidence" value="ECO:0007669"/>
    <property type="project" value="UniProtKB-KW"/>
</dbReference>
<name>A0A5J4L524_9ZZZZ</name>
<dbReference type="GO" id="GO:0003824">
    <property type="term" value="F:catalytic activity"/>
    <property type="evidence" value="ECO:0007669"/>
    <property type="project" value="InterPro"/>
</dbReference>
<evidence type="ECO:0000256" key="3">
    <source>
        <dbReference type="ARBA" id="ARBA00023004"/>
    </source>
</evidence>
<feature type="domain" description="Radical SAM core" evidence="5">
    <location>
        <begin position="8"/>
        <end position="243"/>
    </location>
</feature>
<keyword evidence="4" id="KW-0411">Iron-sulfur</keyword>
<keyword evidence="1" id="KW-0949">S-adenosyl-L-methionine</keyword>
<dbReference type="NCBIfam" id="TIGR04167">
    <property type="entry name" value="rSAM_SeCys"/>
    <property type="match status" value="1"/>
</dbReference>
<dbReference type="Gene3D" id="3.20.20.70">
    <property type="entry name" value="Aldolase class I"/>
    <property type="match status" value="1"/>
</dbReference>
<dbReference type="InterPro" id="IPR058240">
    <property type="entry name" value="rSAM_sf"/>
</dbReference>
<organism evidence="6">
    <name type="scientific">hot springs metagenome</name>
    <dbReference type="NCBI Taxonomy" id="433727"/>
    <lineage>
        <taxon>unclassified sequences</taxon>
        <taxon>metagenomes</taxon>
        <taxon>ecological metagenomes</taxon>
    </lineage>
</organism>
<dbReference type="SFLD" id="SFLDG01067">
    <property type="entry name" value="SPASM/twitch_domain_containing"/>
    <property type="match status" value="1"/>
</dbReference>
<dbReference type="PANTHER" id="PTHR43728:SF1">
    <property type="entry name" value="FE-S OXIDOREDUCTASE"/>
    <property type="match status" value="1"/>
</dbReference>
<dbReference type="AlphaFoldDB" id="A0A5J4L524"/>
<dbReference type="InterPro" id="IPR013785">
    <property type="entry name" value="Aldolase_TIM"/>
</dbReference>
<evidence type="ECO:0000259" key="5">
    <source>
        <dbReference type="PROSITE" id="PS51918"/>
    </source>
</evidence>
<evidence type="ECO:0000256" key="4">
    <source>
        <dbReference type="ARBA" id="ARBA00023014"/>
    </source>
</evidence>
<dbReference type="PROSITE" id="PS51918">
    <property type="entry name" value="RADICAL_SAM"/>
    <property type="match status" value="1"/>
</dbReference>
<keyword evidence="2" id="KW-0479">Metal-binding</keyword>
<dbReference type="Pfam" id="PF04055">
    <property type="entry name" value="Radical_SAM"/>
    <property type="match status" value="1"/>
</dbReference>
<dbReference type="SFLD" id="SFLDS00029">
    <property type="entry name" value="Radical_SAM"/>
    <property type="match status" value="1"/>
</dbReference>
<dbReference type="PANTHER" id="PTHR43728">
    <property type="entry name" value="SLR0304 PROTEIN"/>
    <property type="match status" value="1"/>
</dbReference>
<proteinExistence type="predicted"/>
<evidence type="ECO:0000256" key="2">
    <source>
        <dbReference type="ARBA" id="ARBA00022723"/>
    </source>
</evidence>
<comment type="caution">
    <text evidence="6">The sequence shown here is derived from an EMBL/GenBank/DDBJ whole genome shotgun (WGS) entry which is preliminary data.</text>
</comment>